<organism evidence="4 5">
    <name type="scientific">Actinomadura rudentiformis</name>
    <dbReference type="NCBI Taxonomy" id="359158"/>
    <lineage>
        <taxon>Bacteria</taxon>
        <taxon>Bacillati</taxon>
        <taxon>Actinomycetota</taxon>
        <taxon>Actinomycetes</taxon>
        <taxon>Streptosporangiales</taxon>
        <taxon>Thermomonosporaceae</taxon>
        <taxon>Actinomadura</taxon>
    </lineage>
</organism>
<feature type="domain" description="Cyclophilin-like" evidence="3">
    <location>
        <begin position="61"/>
        <end position="160"/>
    </location>
</feature>
<dbReference type="AlphaFoldDB" id="A0A6H9YVS1"/>
<dbReference type="Gene3D" id="2.40.100.20">
    <property type="match status" value="1"/>
</dbReference>
<feature type="chain" id="PRO_5038973118" description="Cyclophilin-like domain-containing protein" evidence="2">
    <location>
        <begin position="20"/>
        <end position="170"/>
    </location>
</feature>
<dbReference type="SUPFAM" id="SSF50891">
    <property type="entry name" value="Cyclophilin-like"/>
    <property type="match status" value="1"/>
</dbReference>
<sequence>MPRATLRLAAVTALAVAVAACSSGQPAPSAEPSASAPRPTAPRGTPAAPSERNSSMDIRVTLDGQPVNATLNGSPAARDLASLLPLTLDLEDFHGTERIGYPPRKLTTDGAPAPAAAKAGDIAYFAPWGNLALFYKDGPSASADLLILGHIDADTAQLAKAQRITIQTAP</sequence>
<name>A0A6H9YVS1_9ACTN</name>
<evidence type="ECO:0000313" key="5">
    <source>
        <dbReference type="Proteomes" id="UP000468735"/>
    </source>
</evidence>
<feature type="signal peptide" evidence="2">
    <location>
        <begin position="1"/>
        <end position="19"/>
    </location>
</feature>
<keyword evidence="5" id="KW-1185">Reference proteome</keyword>
<comment type="caution">
    <text evidence="4">The sequence shown here is derived from an EMBL/GenBank/DDBJ whole genome shotgun (WGS) entry which is preliminary data.</text>
</comment>
<keyword evidence="2" id="KW-0732">Signal</keyword>
<protein>
    <recommendedName>
        <fullName evidence="3">Cyclophilin-like domain-containing protein</fullName>
    </recommendedName>
</protein>
<dbReference type="Proteomes" id="UP000468735">
    <property type="component" value="Unassembled WGS sequence"/>
</dbReference>
<dbReference type="Pfam" id="PF18050">
    <property type="entry name" value="Cyclophil_like2"/>
    <property type="match status" value="1"/>
</dbReference>
<evidence type="ECO:0000313" key="4">
    <source>
        <dbReference type="EMBL" id="KAB2350077.1"/>
    </source>
</evidence>
<gene>
    <name evidence="4" type="ORF">F8566_09675</name>
</gene>
<dbReference type="InterPro" id="IPR041183">
    <property type="entry name" value="Cyclophilin-like"/>
</dbReference>
<dbReference type="InterPro" id="IPR029000">
    <property type="entry name" value="Cyclophilin-like_dom_sf"/>
</dbReference>
<evidence type="ECO:0000256" key="1">
    <source>
        <dbReference type="SAM" id="MobiDB-lite"/>
    </source>
</evidence>
<dbReference type="OrthoDB" id="5298378at2"/>
<feature type="region of interest" description="Disordered" evidence="1">
    <location>
        <begin position="23"/>
        <end position="54"/>
    </location>
</feature>
<accession>A0A6H9YVS1</accession>
<reference evidence="4 5" key="1">
    <citation type="submission" date="2019-09" db="EMBL/GenBank/DDBJ databases">
        <title>Actinomadura physcomitrii sp. nov., a novel actinomycete isolated from moss [Physcomitrium sphaericum (Ludw) Fuernr].</title>
        <authorList>
            <person name="Zhuang X."/>
            <person name="Liu C."/>
        </authorList>
    </citation>
    <scope>NUCLEOTIDE SEQUENCE [LARGE SCALE GENOMIC DNA]</scope>
    <source>
        <strain evidence="4 5">HMC1</strain>
    </source>
</reference>
<dbReference type="EMBL" id="WBMT01000004">
    <property type="protein sequence ID" value="KAB2350077.1"/>
    <property type="molecule type" value="Genomic_DNA"/>
</dbReference>
<proteinExistence type="predicted"/>
<dbReference type="PROSITE" id="PS51257">
    <property type="entry name" value="PROKAR_LIPOPROTEIN"/>
    <property type="match status" value="1"/>
</dbReference>
<evidence type="ECO:0000256" key="2">
    <source>
        <dbReference type="SAM" id="SignalP"/>
    </source>
</evidence>
<evidence type="ECO:0000259" key="3">
    <source>
        <dbReference type="Pfam" id="PF18050"/>
    </source>
</evidence>
<feature type="compositionally biased region" description="Low complexity" evidence="1">
    <location>
        <begin position="23"/>
        <end position="50"/>
    </location>
</feature>